<organism evidence="1 2">
    <name type="scientific">Pseudomonas piscis</name>
    <dbReference type="NCBI Taxonomy" id="2614538"/>
    <lineage>
        <taxon>Bacteria</taxon>
        <taxon>Pseudomonadati</taxon>
        <taxon>Pseudomonadota</taxon>
        <taxon>Gammaproteobacteria</taxon>
        <taxon>Pseudomonadales</taxon>
        <taxon>Pseudomonadaceae</taxon>
        <taxon>Pseudomonas</taxon>
    </lineage>
</organism>
<evidence type="ECO:0000313" key="2">
    <source>
        <dbReference type="Proteomes" id="UP001237292"/>
    </source>
</evidence>
<reference evidence="1 2" key="1">
    <citation type="journal article" date="2023" name="Access Microbiol">
        <title>The genome of a steinernematid-associated Pseudomonas piscis bacterium encodes the biosynthesis of insect toxins.</title>
        <authorList>
            <person name="Awori R.M."/>
            <person name="Hendre P."/>
            <person name="Amugune N.O."/>
        </authorList>
    </citation>
    <scope>NUCLEOTIDE SEQUENCE [LARGE SCALE GENOMIC DNA]</scope>
    <source>
        <strain evidence="1 2">75</strain>
    </source>
</reference>
<protein>
    <submittedName>
        <fullName evidence="1">Uncharacterized protein</fullName>
    </submittedName>
</protein>
<accession>A0ABY9NG09</accession>
<name>A0ABY9NG09_9PSED</name>
<dbReference type="EMBL" id="CP133164">
    <property type="protein sequence ID" value="WMN17167.1"/>
    <property type="molecule type" value="Genomic_DNA"/>
</dbReference>
<keyword evidence="2" id="KW-1185">Reference proteome</keyword>
<dbReference type="RefSeq" id="WP_282877070.1">
    <property type="nucleotide sequence ID" value="NZ_CP133164.1"/>
</dbReference>
<proteinExistence type="predicted"/>
<dbReference type="Proteomes" id="UP001237292">
    <property type="component" value="Chromosome"/>
</dbReference>
<sequence length="808" mass="90450">MSVLNFPRIYFNGHMYWNPPTANNNDVFPLYDAVNMCMNWKFLNKFGINDANASSKLLPWMITGLKYEEVPDYVLQVPGNGSPKGYPMIPAEWDLFGDNSCGTVDYKNIRSTIVGGEFQANSYISNDALIDKGYQFYGAPFGGTEPTPARFVDISPWQNTFTALYFDNMTIGDDQCGLVMPRQYRMLDRFLNFNWGAFGGLNYVTTTWQTCFPKETLQWNAGNSVLLKTLFEQMNKQGAQGLMFRFTTFLTFYDLNGIFNDFPPVNSHSKSEAALQAMHDMYQKGLNNVADIFYNPAYSRTVGTLGLWFADKEYPTAPAGLRLAPKEPVPFFKAVPGDSIIYPPTRDQTVTLGVISAQANGDVLSLDLGNTFPFFPVGDDPLVPPAIVEANKGVPVPGKFNVGSYDVVYRTTDSPTPITLASFGFEHYRQSEYDKRAGLLDLPLSPQAQEQLKQEGRLELHLQGSSPTLVAAAQQTWTAEVIESGSFINVGDPQPLTLKIMVQCNGKPAPKGTRLRVAEYNNAFSATTSSYYLGFTNDEVDFTLINDFPGDRSQNTENLPRFVNSPVTANLLAVGSGRRLQALSKAKKQESVPITYKAFLGQPSALSLKACLQLVGGQPQQTPLDGSNINVNYSVALIETDDQGVAQISVKGTAPGFPTLRFFLADEPVAFSFNVNDAYIDFLAPIRVLPQEPDLLEEFVETWNQVCKYTDSNVRIWNQFIFPRILRPFYYLYPIMNKFMPLDSLQRIEGAIEQFTRLISQKYQEESTLAMPITRDLPQSRRRVLETWANQLVKQGYPPQELNITECP</sequence>
<gene>
    <name evidence="1" type="ORF">QL104_28095</name>
</gene>
<evidence type="ECO:0000313" key="1">
    <source>
        <dbReference type="EMBL" id="WMN17167.1"/>
    </source>
</evidence>